<proteinExistence type="predicted"/>
<sequence>MRGVDGRGGIDLHQSPAAKAVHLSSQQKKAMTKDLSVGLFEIANCFLEGVGVKKTPDVAMSYLRFAGNMGDLASQEQLGFLLSKGSSGIKKDMKEAAKWYRMAIGQGSTNTFGLAWVWKDKYME</sequence>
<evidence type="ECO:0008006" key="3">
    <source>
        <dbReference type="Google" id="ProtNLM"/>
    </source>
</evidence>
<evidence type="ECO:0000313" key="2">
    <source>
        <dbReference type="Proteomes" id="UP000279259"/>
    </source>
</evidence>
<dbReference type="PANTHER" id="PTHR43628">
    <property type="entry name" value="ACTIVATOR OF C KINASE PROTEIN 1-RELATED"/>
    <property type="match status" value="1"/>
</dbReference>
<dbReference type="GO" id="GO:0010972">
    <property type="term" value="P:negative regulation of G2/M transition of mitotic cell cycle"/>
    <property type="evidence" value="ECO:0007669"/>
    <property type="project" value="TreeGrafter"/>
</dbReference>
<reference evidence="1 2" key="1">
    <citation type="submission" date="2018-11" db="EMBL/GenBank/DDBJ databases">
        <title>Genome sequence of Saitozyma podzolica DSM 27192.</title>
        <authorList>
            <person name="Aliyu H."/>
            <person name="Gorte O."/>
            <person name="Ochsenreither K."/>
        </authorList>
    </citation>
    <scope>NUCLEOTIDE SEQUENCE [LARGE SCALE GENOMIC DNA]</scope>
    <source>
        <strain evidence="1 2">DSM 27192</strain>
    </source>
</reference>
<dbReference type="EMBL" id="RSCD01000019">
    <property type="protein sequence ID" value="RSH85590.1"/>
    <property type="molecule type" value="Genomic_DNA"/>
</dbReference>
<accession>A0A427Y3A4</accession>
<dbReference type="SUPFAM" id="SSF81901">
    <property type="entry name" value="HCP-like"/>
    <property type="match status" value="1"/>
</dbReference>
<dbReference type="Gene3D" id="1.25.40.10">
    <property type="entry name" value="Tetratricopeptide repeat domain"/>
    <property type="match status" value="1"/>
</dbReference>
<dbReference type="GO" id="GO:0032153">
    <property type="term" value="C:cell division site"/>
    <property type="evidence" value="ECO:0007669"/>
    <property type="project" value="TreeGrafter"/>
</dbReference>
<dbReference type="InterPro" id="IPR052945">
    <property type="entry name" value="Mitotic_Regulator"/>
</dbReference>
<dbReference type="Proteomes" id="UP000279259">
    <property type="component" value="Unassembled WGS sequence"/>
</dbReference>
<dbReference type="STRING" id="1890683.A0A427Y3A4"/>
<keyword evidence="2" id="KW-1185">Reference proteome</keyword>
<dbReference type="SMART" id="SM00671">
    <property type="entry name" value="SEL1"/>
    <property type="match status" value="2"/>
</dbReference>
<dbReference type="InterPro" id="IPR011990">
    <property type="entry name" value="TPR-like_helical_dom_sf"/>
</dbReference>
<name>A0A427Y3A4_9TREE</name>
<gene>
    <name evidence="1" type="ORF">EHS25_003729</name>
</gene>
<dbReference type="AlphaFoldDB" id="A0A427Y3A4"/>
<organism evidence="1 2">
    <name type="scientific">Saitozyma podzolica</name>
    <dbReference type="NCBI Taxonomy" id="1890683"/>
    <lineage>
        <taxon>Eukaryota</taxon>
        <taxon>Fungi</taxon>
        <taxon>Dikarya</taxon>
        <taxon>Basidiomycota</taxon>
        <taxon>Agaricomycotina</taxon>
        <taxon>Tremellomycetes</taxon>
        <taxon>Tremellales</taxon>
        <taxon>Trimorphomycetaceae</taxon>
        <taxon>Saitozyma</taxon>
    </lineage>
</organism>
<evidence type="ECO:0000313" key="1">
    <source>
        <dbReference type="EMBL" id="RSH85590.1"/>
    </source>
</evidence>
<dbReference type="InterPro" id="IPR006597">
    <property type="entry name" value="Sel1-like"/>
</dbReference>
<protein>
    <recommendedName>
        <fullName evidence="3">HCP-like protein</fullName>
    </recommendedName>
</protein>
<dbReference type="Pfam" id="PF08238">
    <property type="entry name" value="Sel1"/>
    <property type="match status" value="2"/>
</dbReference>
<comment type="caution">
    <text evidence="1">The sequence shown here is derived from an EMBL/GenBank/DDBJ whole genome shotgun (WGS) entry which is preliminary data.</text>
</comment>
<dbReference type="PANTHER" id="PTHR43628:SF1">
    <property type="entry name" value="CHITIN SYNTHASE REGULATORY FACTOR 2-RELATED"/>
    <property type="match status" value="1"/>
</dbReference>
<dbReference type="OrthoDB" id="2148946at2759"/>